<dbReference type="EMBL" id="JBEPBX010000008">
    <property type="protein sequence ID" value="MER6613999.1"/>
    <property type="molecule type" value="Genomic_DNA"/>
</dbReference>
<dbReference type="RefSeq" id="WP_351975932.1">
    <property type="nucleotide sequence ID" value="NZ_JBEPBX010000008.1"/>
</dbReference>
<keyword evidence="1" id="KW-1133">Transmembrane helix</keyword>
<keyword evidence="1" id="KW-0472">Membrane</keyword>
<comment type="caution">
    <text evidence="2">The sequence shown here is derived from an EMBL/GenBank/DDBJ whole genome shotgun (WGS) entry which is preliminary data.</text>
</comment>
<evidence type="ECO:0000313" key="3">
    <source>
        <dbReference type="Proteomes" id="UP001445472"/>
    </source>
</evidence>
<dbReference type="PANTHER" id="PTHR15852:SF54">
    <property type="entry name" value="PROTEIN SSUH2 HOMOLOG"/>
    <property type="match status" value="1"/>
</dbReference>
<evidence type="ECO:0000313" key="2">
    <source>
        <dbReference type="EMBL" id="MER6613999.1"/>
    </source>
</evidence>
<evidence type="ECO:0008006" key="4">
    <source>
        <dbReference type="Google" id="ProtNLM"/>
    </source>
</evidence>
<accession>A0ABV1UT90</accession>
<reference evidence="2 3" key="1">
    <citation type="submission" date="2024-06" db="EMBL/GenBank/DDBJ databases">
        <title>The Natural Products Discovery Center: Release of the First 8490 Sequenced Strains for Exploring Actinobacteria Biosynthetic Diversity.</title>
        <authorList>
            <person name="Kalkreuter E."/>
            <person name="Kautsar S.A."/>
            <person name="Yang D."/>
            <person name="Bader C.D."/>
            <person name="Teijaro C.N."/>
            <person name="Fluegel L."/>
            <person name="Davis C.M."/>
            <person name="Simpson J.R."/>
            <person name="Lauterbach L."/>
            <person name="Steele A.D."/>
            <person name="Gui C."/>
            <person name="Meng S."/>
            <person name="Li G."/>
            <person name="Viehrig K."/>
            <person name="Ye F."/>
            <person name="Su P."/>
            <person name="Kiefer A.F."/>
            <person name="Nichols A."/>
            <person name="Cepeda A.J."/>
            <person name="Yan W."/>
            <person name="Fan B."/>
            <person name="Jiang Y."/>
            <person name="Adhikari A."/>
            <person name="Zheng C.-J."/>
            <person name="Schuster L."/>
            <person name="Cowan T.M."/>
            <person name="Smanski M.J."/>
            <person name="Chevrette M.G."/>
            <person name="De Carvalho L.P.S."/>
            <person name="Shen B."/>
        </authorList>
    </citation>
    <scope>NUCLEOTIDE SEQUENCE [LARGE SCALE GENOMIC DNA]</scope>
    <source>
        <strain evidence="2 3">NPDC000837</strain>
    </source>
</reference>
<evidence type="ECO:0000256" key="1">
    <source>
        <dbReference type="SAM" id="Phobius"/>
    </source>
</evidence>
<dbReference type="PANTHER" id="PTHR15852">
    <property type="entry name" value="PLASTID TRANSCRIPTIONALLY ACTIVE PROTEIN"/>
    <property type="match status" value="1"/>
</dbReference>
<name>A0ABV1UT90_9ACTN</name>
<proteinExistence type="predicted"/>
<organism evidence="2 3">
    <name type="scientific">Streptomyces xantholiticus</name>
    <dbReference type="NCBI Taxonomy" id="68285"/>
    <lineage>
        <taxon>Bacteria</taxon>
        <taxon>Bacillati</taxon>
        <taxon>Actinomycetota</taxon>
        <taxon>Actinomycetes</taxon>
        <taxon>Kitasatosporales</taxon>
        <taxon>Streptomycetaceae</taxon>
        <taxon>Streptomyces</taxon>
    </lineage>
</organism>
<gene>
    <name evidence="2" type="ORF">ABT276_11550</name>
</gene>
<feature type="transmembrane region" description="Helical" evidence="1">
    <location>
        <begin position="341"/>
        <end position="360"/>
    </location>
</feature>
<dbReference type="Proteomes" id="UP001445472">
    <property type="component" value="Unassembled WGS sequence"/>
</dbReference>
<keyword evidence="3" id="KW-1185">Reference proteome</keyword>
<sequence length="361" mass="39184">MADAPSDEEILAAVAEHLGRPGPAERLRLAGTARISRQPVLECTITRSVETRAERERSEPALFDLSRKPVYEDLDAYDATGPKDPRKHQTLELVQTGTVREVSCVKCTGGRQQCLKCGGRGLTRCEPDVPCPNCRNVTSCTKCRGKGGSRRTPVKPVPPRKVKRPGERVDCVVCETPGTACPGCEGRGHTLCPKCDGRGEYTCDRCGGKGHSTCGTCAGRGLLVKWRGGTITHTPHAERVPGPEPSPPLLLRRRLHGGAWRTHVLSLDQSPPEDLPASHLSVIEARLVRREGEVARRVSIKWLPLARVEIEEEVNRVFYVFPEGSGLSVVPVPSRHRVKRAAVVAAACLAALVLVLIVAAR</sequence>
<protein>
    <recommendedName>
        <fullName evidence="4">CR-type domain-containing protein</fullName>
    </recommendedName>
</protein>
<keyword evidence="1" id="KW-0812">Transmembrane</keyword>